<evidence type="ECO:0000256" key="1">
    <source>
        <dbReference type="ARBA" id="ARBA00006700"/>
    </source>
</evidence>
<evidence type="ECO:0000313" key="6">
    <source>
        <dbReference type="EMBL" id="THV07374.1"/>
    </source>
</evidence>
<dbReference type="AlphaFoldDB" id="A0A4S8MY06"/>
<name>A0A4S8MY06_DENBC</name>
<dbReference type="GO" id="GO:0003735">
    <property type="term" value="F:structural constituent of ribosome"/>
    <property type="evidence" value="ECO:0007669"/>
    <property type="project" value="InterPro"/>
</dbReference>
<protein>
    <submittedName>
        <fullName evidence="6">Uncharacterized protein</fullName>
    </submittedName>
</protein>
<dbReference type="Gene3D" id="3.30.70.330">
    <property type="match status" value="1"/>
</dbReference>
<dbReference type="GO" id="GO:0006412">
    <property type="term" value="P:translation"/>
    <property type="evidence" value="ECO:0007669"/>
    <property type="project" value="InterPro"/>
</dbReference>
<keyword evidence="4" id="KW-0689">Ribosomal protein</keyword>
<evidence type="ECO:0000256" key="5">
    <source>
        <dbReference type="ARBA" id="ARBA00023274"/>
    </source>
</evidence>
<dbReference type="GO" id="GO:1990904">
    <property type="term" value="C:ribonucleoprotein complex"/>
    <property type="evidence" value="ECO:0007669"/>
    <property type="project" value="UniProtKB-KW"/>
</dbReference>
<dbReference type="InterPro" id="IPR013025">
    <property type="entry name" value="Ribosomal_uL23-like"/>
</dbReference>
<dbReference type="PROSITE" id="PS00050">
    <property type="entry name" value="RIBOSOMAL_L23"/>
    <property type="match status" value="1"/>
</dbReference>
<dbReference type="InterPro" id="IPR012677">
    <property type="entry name" value="Nucleotide-bd_a/b_plait_sf"/>
</dbReference>
<keyword evidence="7" id="KW-1185">Reference proteome</keyword>
<dbReference type="EMBL" id="ML179038">
    <property type="protein sequence ID" value="THV07374.1"/>
    <property type="molecule type" value="Genomic_DNA"/>
</dbReference>
<evidence type="ECO:0000256" key="3">
    <source>
        <dbReference type="ARBA" id="ARBA00022884"/>
    </source>
</evidence>
<dbReference type="InterPro" id="IPR001014">
    <property type="entry name" value="Ribosomal_uL23_CS"/>
</dbReference>
<proteinExistence type="inferred from homology"/>
<dbReference type="SUPFAM" id="SSF54189">
    <property type="entry name" value="Ribosomal proteins S24e, L23 and L15e"/>
    <property type="match status" value="1"/>
</dbReference>
<keyword evidence="5" id="KW-0687">Ribonucleoprotein</keyword>
<keyword evidence="2" id="KW-0699">rRNA-binding</keyword>
<organism evidence="6 7">
    <name type="scientific">Dendrothele bispora (strain CBS 962.96)</name>
    <dbReference type="NCBI Taxonomy" id="1314807"/>
    <lineage>
        <taxon>Eukaryota</taxon>
        <taxon>Fungi</taxon>
        <taxon>Dikarya</taxon>
        <taxon>Basidiomycota</taxon>
        <taxon>Agaricomycotina</taxon>
        <taxon>Agaricomycetes</taxon>
        <taxon>Agaricomycetidae</taxon>
        <taxon>Agaricales</taxon>
        <taxon>Agaricales incertae sedis</taxon>
        <taxon>Dendrothele</taxon>
    </lineage>
</organism>
<evidence type="ECO:0000256" key="4">
    <source>
        <dbReference type="ARBA" id="ARBA00022980"/>
    </source>
</evidence>
<evidence type="ECO:0000256" key="2">
    <source>
        <dbReference type="ARBA" id="ARBA00022730"/>
    </source>
</evidence>
<keyword evidence="3" id="KW-0694">RNA-binding</keyword>
<accession>A0A4S8MY06</accession>
<dbReference type="GO" id="GO:0005840">
    <property type="term" value="C:ribosome"/>
    <property type="evidence" value="ECO:0007669"/>
    <property type="project" value="UniProtKB-KW"/>
</dbReference>
<reference evidence="6 7" key="1">
    <citation type="journal article" date="2019" name="Nat. Ecol. Evol.">
        <title>Megaphylogeny resolves global patterns of mushroom evolution.</title>
        <authorList>
            <person name="Varga T."/>
            <person name="Krizsan K."/>
            <person name="Foldi C."/>
            <person name="Dima B."/>
            <person name="Sanchez-Garcia M."/>
            <person name="Sanchez-Ramirez S."/>
            <person name="Szollosi G.J."/>
            <person name="Szarkandi J.G."/>
            <person name="Papp V."/>
            <person name="Albert L."/>
            <person name="Andreopoulos W."/>
            <person name="Angelini C."/>
            <person name="Antonin V."/>
            <person name="Barry K.W."/>
            <person name="Bougher N.L."/>
            <person name="Buchanan P."/>
            <person name="Buyck B."/>
            <person name="Bense V."/>
            <person name="Catcheside P."/>
            <person name="Chovatia M."/>
            <person name="Cooper J."/>
            <person name="Damon W."/>
            <person name="Desjardin D."/>
            <person name="Finy P."/>
            <person name="Geml J."/>
            <person name="Haridas S."/>
            <person name="Hughes K."/>
            <person name="Justo A."/>
            <person name="Karasinski D."/>
            <person name="Kautmanova I."/>
            <person name="Kiss B."/>
            <person name="Kocsube S."/>
            <person name="Kotiranta H."/>
            <person name="LaButti K.M."/>
            <person name="Lechner B.E."/>
            <person name="Liimatainen K."/>
            <person name="Lipzen A."/>
            <person name="Lukacs Z."/>
            <person name="Mihaltcheva S."/>
            <person name="Morgado L.N."/>
            <person name="Niskanen T."/>
            <person name="Noordeloos M.E."/>
            <person name="Ohm R.A."/>
            <person name="Ortiz-Santana B."/>
            <person name="Ovrebo C."/>
            <person name="Racz N."/>
            <person name="Riley R."/>
            <person name="Savchenko A."/>
            <person name="Shiryaev A."/>
            <person name="Soop K."/>
            <person name="Spirin V."/>
            <person name="Szebenyi C."/>
            <person name="Tomsovsky M."/>
            <person name="Tulloss R.E."/>
            <person name="Uehling J."/>
            <person name="Grigoriev I.V."/>
            <person name="Vagvolgyi C."/>
            <person name="Papp T."/>
            <person name="Martin F.M."/>
            <person name="Miettinen O."/>
            <person name="Hibbett D.S."/>
            <person name="Nagy L.G."/>
        </authorList>
    </citation>
    <scope>NUCLEOTIDE SEQUENCE [LARGE SCALE GENOMIC DNA]</scope>
    <source>
        <strain evidence="6 7">CBS 962.96</strain>
    </source>
</reference>
<dbReference type="GO" id="GO:0019843">
    <property type="term" value="F:rRNA binding"/>
    <property type="evidence" value="ECO:0007669"/>
    <property type="project" value="UniProtKB-KW"/>
</dbReference>
<dbReference type="InterPro" id="IPR012678">
    <property type="entry name" value="Ribosomal_uL23/eL15/eS24_sf"/>
</dbReference>
<dbReference type="Proteomes" id="UP000297245">
    <property type="component" value="Unassembled WGS sequence"/>
</dbReference>
<sequence>MDQFGRLSCHLNVESVMKQIEEHNTLANKRQIKDAVKKFLIRPDGKKKAYVRLTCDHDALDVPTRYLVPFFYIPFFLPTE</sequence>
<dbReference type="PANTHER" id="PTHR11620">
    <property type="entry name" value="60S RIBOSOMAL PROTEIN L23A"/>
    <property type="match status" value="1"/>
</dbReference>
<comment type="similarity">
    <text evidence="1">Belongs to the universal ribosomal protein uL23 family.</text>
</comment>
<evidence type="ECO:0000313" key="7">
    <source>
        <dbReference type="Proteomes" id="UP000297245"/>
    </source>
</evidence>
<gene>
    <name evidence="6" type="ORF">K435DRAFT_772704</name>
</gene>
<dbReference type="OrthoDB" id="1267328at2759"/>